<dbReference type="AlphaFoldDB" id="U5QGW2"/>
<protein>
    <submittedName>
        <fullName evidence="3">Amidohydrolase</fullName>
    </submittedName>
</protein>
<gene>
    <name evidence="3" type="ORF">GKIL_1971</name>
</gene>
<keyword evidence="3" id="KW-0378">Hydrolase</keyword>
<dbReference type="InterPro" id="IPR032466">
    <property type="entry name" value="Metal_Hydrolase"/>
</dbReference>
<dbReference type="STRING" id="1183438.GKIL_1971"/>
<dbReference type="EMBL" id="CP003587">
    <property type="protein sequence ID" value="AGY58217.1"/>
    <property type="molecule type" value="Genomic_DNA"/>
</dbReference>
<dbReference type="Proteomes" id="UP000017396">
    <property type="component" value="Chromosome"/>
</dbReference>
<proteinExistence type="predicted"/>
<dbReference type="InterPro" id="IPR006680">
    <property type="entry name" value="Amidohydro-rel"/>
</dbReference>
<dbReference type="GO" id="GO:0016810">
    <property type="term" value="F:hydrolase activity, acting on carbon-nitrogen (but not peptide) bonds"/>
    <property type="evidence" value="ECO:0007669"/>
    <property type="project" value="InterPro"/>
</dbReference>
<dbReference type="Gene3D" id="3.20.20.140">
    <property type="entry name" value="Metal-dependent hydrolases"/>
    <property type="match status" value="1"/>
</dbReference>
<evidence type="ECO:0000313" key="4">
    <source>
        <dbReference type="Proteomes" id="UP000017396"/>
    </source>
</evidence>
<dbReference type="OrthoDB" id="9807210at2"/>
<dbReference type="CDD" id="cd01299">
    <property type="entry name" value="Met_dep_hydrolase_A"/>
    <property type="match status" value="1"/>
</dbReference>
<dbReference type="PANTHER" id="PTHR43135">
    <property type="entry name" value="ALPHA-D-RIBOSE 1-METHYLPHOSPHONATE 5-TRIPHOSPHATE DIPHOSPHATASE"/>
    <property type="match status" value="1"/>
</dbReference>
<dbReference type="PATRIC" id="fig|1183438.3.peg.1933"/>
<dbReference type="InterPro" id="IPR011059">
    <property type="entry name" value="Metal-dep_hydrolase_composite"/>
</dbReference>
<dbReference type="SUPFAM" id="SSF51338">
    <property type="entry name" value="Composite domain of metallo-dependent hydrolases"/>
    <property type="match status" value="1"/>
</dbReference>
<dbReference type="Gene3D" id="2.30.40.10">
    <property type="entry name" value="Urease, subunit C, domain 1"/>
    <property type="match status" value="1"/>
</dbReference>
<feature type="domain" description="Amidohydrolase-related" evidence="2">
    <location>
        <begin position="81"/>
        <end position="423"/>
    </location>
</feature>
<dbReference type="RefSeq" id="WP_023173341.1">
    <property type="nucleotide sequence ID" value="NC_022600.1"/>
</dbReference>
<dbReference type="InterPro" id="IPR051781">
    <property type="entry name" value="Metallo-dep_Hydrolase"/>
</dbReference>
<organism evidence="3 4">
    <name type="scientific">Gloeobacter kilaueensis (strain ATCC BAA-2537 / CCAP 1431/1 / ULC 316 / JS1)</name>
    <dbReference type="NCBI Taxonomy" id="1183438"/>
    <lineage>
        <taxon>Bacteria</taxon>
        <taxon>Bacillati</taxon>
        <taxon>Cyanobacteriota</taxon>
        <taxon>Cyanophyceae</taxon>
        <taxon>Gloeobacterales</taxon>
        <taxon>Gloeobacteraceae</taxon>
        <taxon>Gloeobacter</taxon>
    </lineage>
</organism>
<dbReference type="KEGG" id="glj:GKIL_1971"/>
<dbReference type="Pfam" id="PF01979">
    <property type="entry name" value="Amidohydro_1"/>
    <property type="match status" value="1"/>
</dbReference>
<evidence type="ECO:0000256" key="1">
    <source>
        <dbReference type="SAM" id="SignalP"/>
    </source>
</evidence>
<feature type="signal peptide" evidence="1">
    <location>
        <begin position="1"/>
        <end position="24"/>
    </location>
</feature>
<sequence>MRAVLLRLLVVVHFFILSFQAAQAETGSYLIKPAAVFDGVSEVLHPGWVVLVEGNRIAAAGPEQSVRPPASTRTIVLAGTTLLPGLIDLHSHLFLHPYNEALWVDQVLKEPPALRVARATVHARATLMAGFTTLRDLGTEGAGYADVGLKQAIEQGIIPGPQLVVVTRAIVATGAYEPKGFSPDFAVPQGAQEADGASLPRVVREQIGKGADWIKVYADYRWGPNGRTEPTFSVDELKLIVQTAASSGRSTAAHATSAAGMQRASEAGFTTIEHGDEGTAAVFDQMARQKIALCPTLAASEAVERYRGYRPGTDAEPEALVRKRASFQAALKAGVTICNGSDVGVFSHGDNARELELMVAYGMTPAQALLSATSVNARLLNQSAQIGAIKAGLLADLVAVQGDPTRDIGALRRVVFVMKNGQIYRSPAAGDRE</sequence>
<keyword evidence="4" id="KW-1185">Reference proteome</keyword>
<dbReference type="HOGENOM" id="CLU_023620_1_1_3"/>
<accession>U5QGW2</accession>
<feature type="chain" id="PRO_5004663668" evidence="1">
    <location>
        <begin position="25"/>
        <end position="433"/>
    </location>
</feature>
<dbReference type="PANTHER" id="PTHR43135:SF3">
    <property type="entry name" value="ALPHA-D-RIBOSE 1-METHYLPHOSPHONATE 5-TRIPHOSPHATE DIPHOSPHATASE"/>
    <property type="match status" value="1"/>
</dbReference>
<reference evidence="3 4" key="1">
    <citation type="journal article" date="2013" name="PLoS ONE">
        <title>Cultivation and Complete Genome Sequencing of Gloeobacter kilaueensis sp. nov., from a Lava Cave in Kilauea Caldera, Hawai'i.</title>
        <authorList>
            <person name="Saw J.H."/>
            <person name="Schatz M."/>
            <person name="Brown M.V."/>
            <person name="Kunkel D.D."/>
            <person name="Foster J.S."/>
            <person name="Shick H."/>
            <person name="Christensen S."/>
            <person name="Hou S."/>
            <person name="Wan X."/>
            <person name="Donachie S.P."/>
        </authorList>
    </citation>
    <scope>NUCLEOTIDE SEQUENCE [LARGE SCALE GENOMIC DNA]</scope>
    <source>
        <strain evidence="4">JS</strain>
    </source>
</reference>
<dbReference type="SUPFAM" id="SSF51556">
    <property type="entry name" value="Metallo-dependent hydrolases"/>
    <property type="match status" value="1"/>
</dbReference>
<name>U5QGW2_GLOK1</name>
<evidence type="ECO:0000313" key="3">
    <source>
        <dbReference type="EMBL" id="AGY58217.1"/>
    </source>
</evidence>
<evidence type="ECO:0000259" key="2">
    <source>
        <dbReference type="Pfam" id="PF01979"/>
    </source>
</evidence>
<dbReference type="InterPro" id="IPR057744">
    <property type="entry name" value="OTAase-like"/>
</dbReference>
<dbReference type="eggNOG" id="COG1228">
    <property type="taxonomic scope" value="Bacteria"/>
</dbReference>
<keyword evidence="1" id="KW-0732">Signal</keyword>